<feature type="transmembrane region" description="Helical" evidence="6">
    <location>
        <begin position="353"/>
        <end position="376"/>
    </location>
</feature>
<dbReference type="InterPro" id="IPR036259">
    <property type="entry name" value="MFS_trans_sf"/>
</dbReference>
<evidence type="ECO:0000259" key="7">
    <source>
        <dbReference type="PROSITE" id="PS50850"/>
    </source>
</evidence>
<evidence type="ECO:0000256" key="5">
    <source>
        <dbReference type="ARBA" id="ARBA00023136"/>
    </source>
</evidence>
<dbReference type="GO" id="GO:0005886">
    <property type="term" value="C:plasma membrane"/>
    <property type="evidence" value="ECO:0007669"/>
    <property type="project" value="UniProtKB-SubCell"/>
</dbReference>
<dbReference type="Pfam" id="PF07690">
    <property type="entry name" value="MFS_1"/>
    <property type="match status" value="1"/>
</dbReference>
<evidence type="ECO:0000313" key="9">
    <source>
        <dbReference type="Proteomes" id="UP000824229"/>
    </source>
</evidence>
<dbReference type="GO" id="GO:0022857">
    <property type="term" value="F:transmembrane transporter activity"/>
    <property type="evidence" value="ECO:0007669"/>
    <property type="project" value="InterPro"/>
</dbReference>
<dbReference type="Gene3D" id="1.20.1250.20">
    <property type="entry name" value="MFS general substrate transporter like domains"/>
    <property type="match status" value="2"/>
</dbReference>
<dbReference type="PROSITE" id="PS50850">
    <property type="entry name" value="MFS"/>
    <property type="match status" value="1"/>
</dbReference>
<dbReference type="InterPro" id="IPR050327">
    <property type="entry name" value="Proton-linked_MCT"/>
</dbReference>
<feature type="transmembrane region" description="Helical" evidence="6">
    <location>
        <begin position="135"/>
        <end position="157"/>
    </location>
</feature>
<feature type="transmembrane region" description="Helical" evidence="6">
    <location>
        <begin position="257"/>
        <end position="277"/>
    </location>
</feature>
<feature type="transmembrane region" description="Helical" evidence="6">
    <location>
        <begin position="79"/>
        <end position="98"/>
    </location>
</feature>
<keyword evidence="4 6" id="KW-1133">Transmembrane helix</keyword>
<feature type="transmembrane region" description="Helical" evidence="6">
    <location>
        <begin position="50"/>
        <end position="67"/>
    </location>
</feature>
<protein>
    <submittedName>
        <fullName evidence="8">MFS transporter</fullName>
    </submittedName>
</protein>
<reference evidence="8" key="2">
    <citation type="submission" date="2021-04" db="EMBL/GenBank/DDBJ databases">
        <authorList>
            <person name="Gilroy R."/>
        </authorList>
    </citation>
    <scope>NUCLEOTIDE SEQUENCE</scope>
    <source>
        <strain evidence="8">B5-657</strain>
    </source>
</reference>
<proteinExistence type="predicted"/>
<evidence type="ECO:0000256" key="1">
    <source>
        <dbReference type="ARBA" id="ARBA00004651"/>
    </source>
</evidence>
<evidence type="ECO:0000256" key="2">
    <source>
        <dbReference type="ARBA" id="ARBA00022448"/>
    </source>
</evidence>
<feature type="domain" description="Major facilitator superfamily (MFS) profile" evidence="7">
    <location>
        <begin position="1"/>
        <end position="408"/>
    </location>
</feature>
<evidence type="ECO:0000313" key="8">
    <source>
        <dbReference type="EMBL" id="MBU3804945.1"/>
    </source>
</evidence>
<feature type="transmembrane region" description="Helical" evidence="6">
    <location>
        <begin position="228"/>
        <end position="245"/>
    </location>
</feature>
<comment type="caution">
    <text evidence="8">The sequence shown here is derived from an EMBL/GenBank/DDBJ whole genome shotgun (WGS) entry which is preliminary data.</text>
</comment>
<keyword evidence="2" id="KW-0813">Transport</keyword>
<name>A0A9E2KDQ8_9FIRM</name>
<dbReference type="PROSITE" id="PS51257">
    <property type="entry name" value="PROKAR_LIPOPROTEIN"/>
    <property type="match status" value="1"/>
</dbReference>
<dbReference type="PANTHER" id="PTHR11360">
    <property type="entry name" value="MONOCARBOXYLATE TRANSPORTER"/>
    <property type="match status" value="1"/>
</dbReference>
<feature type="transmembrane region" description="Helical" evidence="6">
    <location>
        <begin position="317"/>
        <end position="341"/>
    </location>
</feature>
<dbReference type="SUPFAM" id="SSF103473">
    <property type="entry name" value="MFS general substrate transporter"/>
    <property type="match status" value="1"/>
</dbReference>
<evidence type="ECO:0000256" key="6">
    <source>
        <dbReference type="SAM" id="Phobius"/>
    </source>
</evidence>
<keyword evidence="5 6" id="KW-0472">Membrane</keyword>
<feature type="transmembrane region" description="Helical" evidence="6">
    <location>
        <begin position="169"/>
        <end position="189"/>
    </location>
</feature>
<dbReference type="InterPro" id="IPR020846">
    <property type="entry name" value="MFS_dom"/>
</dbReference>
<keyword evidence="3 6" id="KW-0812">Transmembrane</keyword>
<reference evidence="8" key="1">
    <citation type="journal article" date="2021" name="PeerJ">
        <title>Extensive microbial diversity within the chicken gut microbiome revealed by metagenomics and culture.</title>
        <authorList>
            <person name="Gilroy R."/>
            <person name="Ravi A."/>
            <person name="Getino M."/>
            <person name="Pursley I."/>
            <person name="Horton D.L."/>
            <person name="Alikhan N.F."/>
            <person name="Baker D."/>
            <person name="Gharbi K."/>
            <person name="Hall N."/>
            <person name="Watson M."/>
            <person name="Adriaenssens E.M."/>
            <person name="Foster-Nyarko E."/>
            <person name="Jarju S."/>
            <person name="Secka A."/>
            <person name="Antonio M."/>
            <person name="Oren A."/>
            <person name="Chaudhuri R.R."/>
            <person name="La Ragione R."/>
            <person name="Hildebrand F."/>
            <person name="Pallen M.J."/>
        </authorList>
    </citation>
    <scope>NUCLEOTIDE SEQUENCE</scope>
    <source>
        <strain evidence="8">B5-657</strain>
    </source>
</reference>
<accession>A0A9E2KDQ8</accession>
<feature type="transmembrane region" description="Helical" evidence="6">
    <location>
        <begin position="289"/>
        <end position="311"/>
    </location>
</feature>
<dbReference type="Proteomes" id="UP000824229">
    <property type="component" value="Unassembled WGS sequence"/>
</dbReference>
<comment type="subcellular location">
    <subcellularLocation>
        <location evidence="1">Cell membrane</location>
        <topology evidence="1">Multi-pass membrane protein</topology>
    </subcellularLocation>
</comment>
<dbReference type="PANTHER" id="PTHR11360:SF290">
    <property type="entry name" value="MONOCARBOXYLATE MFS PERMEASE"/>
    <property type="match status" value="1"/>
</dbReference>
<gene>
    <name evidence="8" type="ORF">H9872_09355</name>
</gene>
<evidence type="ECO:0000256" key="3">
    <source>
        <dbReference type="ARBA" id="ARBA00022692"/>
    </source>
</evidence>
<dbReference type="AlphaFoldDB" id="A0A9E2KDQ8"/>
<dbReference type="EMBL" id="JAHLFQ010000217">
    <property type="protein sequence ID" value="MBU3804945.1"/>
    <property type="molecule type" value="Genomic_DNA"/>
</dbReference>
<feature type="transmembrane region" description="Helical" evidence="6">
    <location>
        <begin position="382"/>
        <end position="404"/>
    </location>
</feature>
<feature type="transmembrane region" description="Helical" evidence="6">
    <location>
        <begin position="104"/>
        <end position="123"/>
    </location>
</feature>
<sequence length="416" mass="43767">MKENKKIHMAWFVLIACCALQAGGAGTLVNSAGVFLSPVAESLGVGIGELSLYLTITSLCLAFSLPIAGKMLTKYNIRILLSVGMTICALSVAAMSQFTAVWQWYIAGAILGIAGSVIFIITSPAIISNWFHKKVGLAMGIAMAFNGIGGAIMNPIISSAITNLGWRNGYLVMAAISLVIVLPFMLFVVRFKPEDVGLKPYGYEENKQDVKKNVDTDGIPAKIATKSMPFYLLFIAFGLMGYLNGYSQQLPAFGASINMPATLSAMLVSLSLLVSVGGKLTVGALNDKYGIKAVSVTGMLIVAIAFGLLIFSNGNYTIALIGSALYGVTQTINAVAVPLITRKAFGSKDYSSIFANLAMGQNLIGAFGISIIGVIYDKTGSYNANFGIGIGLCVGFIVLTLAALSSAKKLKAETNH</sequence>
<dbReference type="InterPro" id="IPR011701">
    <property type="entry name" value="MFS"/>
</dbReference>
<evidence type="ECO:0000256" key="4">
    <source>
        <dbReference type="ARBA" id="ARBA00022989"/>
    </source>
</evidence>
<organism evidence="8 9">
    <name type="scientific">Candidatus Cellulosilyticum pullistercoris</name>
    <dbReference type="NCBI Taxonomy" id="2838521"/>
    <lineage>
        <taxon>Bacteria</taxon>
        <taxon>Bacillati</taxon>
        <taxon>Bacillota</taxon>
        <taxon>Clostridia</taxon>
        <taxon>Lachnospirales</taxon>
        <taxon>Cellulosilyticaceae</taxon>
        <taxon>Cellulosilyticum</taxon>
    </lineage>
</organism>